<evidence type="ECO:0000256" key="2">
    <source>
        <dbReference type="ARBA" id="ARBA00010271"/>
    </source>
</evidence>
<dbReference type="PANTHER" id="PTHR11062:SF77">
    <property type="entry name" value="GLYCOSYLTRANSFERASE FAMILY EXOSTOSIN PROTEIN"/>
    <property type="match status" value="1"/>
</dbReference>
<name>A0AAW2E1S9_9ROSI</name>
<keyword evidence="6" id="KW-0175">Coiled coil</keyword>
<keyword evidence="3" id="KW-0328">Glycosyltransferase</keyword>
<keyword evidence="8" id="KW-0812">Transmembrane</keyword>
<feature type="compositionally biased region" description="Polar residues" evidence="7">
    <location>
        <begin position="1614"/>
        <end position="1624"/>
    </location>
</feature>
<feature type="compositionally biased region" description="Basic and acidic residues" evidence="7">
    <location>
        <begin position="112"/>
        <end position="138"/>
    </location>
</feature>
<evidence type="ECO:0000256" key="3">
    <source>
        <dbReference type="ARBA" id="ARBA00022676"/>
    </source>
</evidence>
<feature type="coiled-coil region" evidence="6">
    <location>
        <begin position="1473"/>
        <end position="1521"/>
    </location>
</feature>
<evidence type="ECO:0000256" key="7">
    <source>
        <dbReference type="SAM" id="MobiDB-lite"/>
    </source>
</evidence>
<feature type="compositionally biased region" description="Basic and acidic residues" evidence="7">
    <location>
        <begin position="1323"/>
        <end position="1334"/>
    </location>
</feature>
<evidence type="ECO:0000256" key="1">
    <source>
        <dbReference type="ARBA" id="ARBA00004323"/>
    </source>
</evidence>
<dbReference type="PANTHER" id="PTHR11062">
    <property type="entry name" value="EXOSTOSIN HEPARAN SULFATE GLYCOSYLTRANSFERASE -RELATED"/>
    <property type="match status" value="1"/>
</dbReference>
<keyword evidence="4" id="KW-0735">Signal-anchor</keyword>
<feature type="compositionally biased region" description="Low complexity" evidence="7">
    <location>
        <begin position="1205"/>
        <end position="1221"/>
    </location>
</feature>
<evidence type="ECO:0000313" key="10">
    <source>
        <dbReference type="EMBL" id="KAL0015560.1"/>
    </source>
</evidence>
<feature type="region of interest" description="Disordered" evidence="7">
    <location>
        <begin position="1612"/>
        <end position="1649"/>
    </location>
</feature>
<evidence type="ECO:0000259" key="9">
    <source>
        <dbReference type="Pfam" id="PF03016"/>
    </source>
</evidence>
<reference evidence="10 11" key="1">
    <citation type="submission" date="2024-01" db="EMBL/GenBank/DDBJ databases">
        <title>A telomere-to-telomere, gap-free genome of sweet tea (Lithocarpus litseifolius).</title>
        <authorList>
            <person name="Zhou J."/>
        </authorList>
    </citation>
    <scope>NUCLEOTIDE SEQUENCE [LARGE SCALE GENOMIC DNA]</scope>
    <source>
        <strain evidence="10">Zhou-2022a</strain>
        <tissue evidence="10">Leaf</tissue>
    </source>
</reference>
<comment type="caution">
    <text evidence="10">The sequence shown here is derived from an EMBL/GenBank/DDBJ whole genome shotgun (WGS) entry which is preliminary data.</text>
</comment>
<proteinExistence type="inferred from homology"/>
<feature type="region of interest" description="Disordered" evidence="7">
    <location>
        <begin position="1205"/>
        <end position="1253"/>
    </location>
</feature>
<dbReference type="InterPro" id="IPR040911">
    <property type="entry name" value="Exostosin_GT47"/>
</dbReference>
<gene>
    <name evidence="10" type="ORF">SO802_002629</name>
</gene>
<dbReference type="EMBL" id="JAZDWU010000001">
    <property type="protein sequence ID" value="KAL0015560.1"/>
    <property type="molecule type" value="Genomic_DNA"/>
</dbReference>
<evidence type="ECO:0000256" key="5">
    <source>
        <dbReference type="ARBA" id="ARBA00023034"/>
    </source>
</evidence>
<protein>
    <recommendedName>
        <fullName evidence="9">Exostosin GT47 domain-containing protein</fullName>
    </recommendedName>
</protein>
<evidence type="ECO:0000313" key="11">
    <source>
        <dbReference type="Proteomes" id="UP001459277"/>
    </source>
</evidence>
<feature type="region of interest" description="Disordered" evidence="7">
    <location>
        <begin position="1305"/>
        <end position="1388"/>
    </location>
</feature>
<feature type="domain" description="Exostosin GT47" evidence="9">
    <location>
        <begin position="317"/>
        <end position="598"/>
    </location>
</feature>
<feature type="domain" description="Exostosin GT47" evidence="9">
    <location>
        <begin position="935"/>
        <end position="1133"/>
    </location>
</feature>
<evidence type="ECO:0000256" key="4">
    <source>
        <dbReference type="ARBA" id="ARBA00022968"/>
    </source>
</evidence>
<sequence length="1649" mass="184537">MTIEDDVKALLHGHSHSEVSSNSYNMDIAVLAQRQRLCHLTIWKLLLIIGIVVIAGLVVSQCFAFALLYGRTFSLHPSNKVSIVMVVRNATVLSSSQSNISFVLDHTYASDSGKETGYEKETKEPDKRNDPASVDRVKDFKFEKDDPKASTKLTLSNVQNQAGILSLVSQRISTKGMGSSDADSRTLDSLMADKNSVSSVCNVKQTEGCQPKDRKMKPLQFVSTTFNNNSTMTSISSSVLKRWEKQPISISQMNSILLNGHVSSHYERPRWFSVRDRELLSAKLQIENAPVIRNTPGLYASLFRNVSMFKRSHDLMEHTLRIYIYREGEKPIFHQPRMRGIYASEGWFMKLIERNKKFVVRDPRKAHLFYLPFSSQMLRTELSDKNIHGQKDLEKHLKNYIDLIAGKYRFWNRTGGVDHFLVACHDWASQVTRQHMNNCIRSLCNADVVKGFKIGKDTTLPVTYIRSVEDPVKDLGGRPPSQRYILAFFAGGMHGYVRPILLQYWENKEPDMKVFGPMPRDIEGKKIYREYMKSSKYCICARGYEVHTPRVVESIFYECVPVIISDNYVPPFFEVLNWEAFSVFIQEKDIPNLRNILLSIPQEKYLAMQSRVKKSLLLPYEKAIRSLLSDDEVPIGGESSFLNIHSAAKSLMVHFPLMVNALEFSTDLMLVGVVKNGDNPDAGGKIGHGGGVNHKAIDIENGFASEVKGIYDGRERVVDGNLNGGSPSEVFVYNNESLALHSVKKQENISVLDEANEGRNGVSLEQFVKPNDGVSMSKNIEVNTSLASEQYEGIDTITQSLPLAPPVTASPITIAYLENAVSNATSSIGSAVWPGDGAILKNDSVMTNSTAKKELKCNMPPKLITSIYEMNRRLVRHRASSRSMRPRRSSVRDREIVAAKSQIEHAPVAINDPELYAPLFRNVSMFKKSHELIERTLKVYVYRDGSKPIFHQPILKGLYASEGWFMKLMEGNKRFVVKDPRKAHLFYMPFSSRMLEYSLYVHNSHNRTNLRKYLKDYSENIAAKYPYWNRTGRADHFLVACHDWVCLLFNFPFSCFHYCTKIVEWKGRVSSRNPLRDLGGKPPSQRHILAFYAGNIHGYLRPILLKYWKDKDPKMKIFGPMSPGVANKMNYIQHIRVANTVSAPRVMRAKPSVQRTKTVERDPVIVYSVGPSTSLKPFPNLVSYLYFYCLLFIYVLNLGGHEPGEGSSWSSGDGSSVQSSDGKAKDYGVGGGRADVVQVDDSESDGGSDDASIRPEITWEQEAFILKVTGIPLEERKCRDLITPDALHAYCGGPAPSKEARRLHNLSRQRKLRPSPLTPSALLKKEEEKGKEGASKSLPKAANKGVPKRKGDGVEDRPAKKPTVTLGDASLKPLSPKHGAGKGLMTAQGPVAQEDGRCLLTHKEFALERLDSILGKEDADICAGQLVQELGDSGLFDLARAMVRMRAIQVKGAKNKELMARQRKRITNLSDGLDLYKDACRTLNGEIKELKEKLEETGRQLEQEREAKTTAEKELTSLLGQVETAKVDAVTEFRTSQTFLDACAKYYGEGFEDCLKQVKSLYPHLDLSRVSMDDPVPSTPVGDTVVENDDTLSGSGTHQKVDGIVLAQPALDPSSVQKLPSSDPSGFECFPAVRDPLQGDEAVPDAPIA</sequence>
<keyword evidence="3" id="KW-0808">Transferase</keyword>
<feature type="region of interest" description="Disordered" evidence="7">
    <location>
        <begin position="111"/>
        <end position="138"/>
    </location>
</feature>
<evidence type="ECO:0000256" key="6">
    <source>
        <dbReference type="SAM" id="Coils"/>
    </source>
</evidence>
<dbReference type="Pfam" id="PF03016">
    <property type="entry name" value="Exostosin_GT47"/>
    <property type="match status" value="2"/>
</dbReference>
<organism evidence="10 11">
    <name type="scientific">Lithocarpus litseifolius</name>
    <dbReference type="NCBI Taxonomy" id="425828"/>
    <lineage>
        <taxon>Eukaryota</taxon>
        <taxon>Viridiplantae</taxon>
        <taxon>Streptophyta</taxon>
        <taxon>Embryophyta</taxon>
        <taxon>Tracheophyta</taxon>
        <taxon>Spermatophyta</taxon>
        <taxon>Magnoliopsida</taxon>
        <taxon>eudicotyledons</taxon>
        <taxon>Gunneridae</taxon>
        <taxon>Pentapetalae</taxon>
        <taxon>rosids</taxon>
        <taxon>fabids</taxon>
        <taxon>Fagales</taxon>
        <taxon>Fagaceae</taxon>
        <taxon>Lithocarpus</taxon>
    </lineage>
</organism>
<feature type="transmembrane region" description="Helical" evidence="8">
    <location>
        <begin position="45"/>
        <end position="69"/>
    </location>
</feature>
<evidence type="ECO:0000256" key="8">
    <source>
        <dbReference type="SAM" id="Phobius"/>
    </source>
</evidence>
<keyword evidence="5" id="KW-0333">Golgi apparatus</keyword>
<keyword evidence="8" id="KW-0472">Membrane</keyword>
<accession>A0AAW2E1S9</accession>
<comment type="similarity">
    <text evidence="2">Belongs to the glycosyltransferase 47 family.</text>
</comment>
<dbReference type="InterPro" id="IPR004263">
    <property type="entry name" value="Exostosin"/>
</dbReference>
<feature type="compositionally biased region" description="Acidic residues" evidence="7">
    <location>
        <begin position="1238"/>
        <end position="1248"/>
    </location>
</feature>
<dbReference type="Proteomes" id="UP001459277">
    <property type="component" value="Unassembled WGS sequence"/>
</dbReference>
<dbReference type="GO" id="GO:0016757">
    <property type="term" value="F:glycosyltransferase activity"/>
    <property type="evidence" value="ECO:0007669"/>
    <property type="project" value="UniProtKB-KW"/>
</dbReference>
<feature type="compositionally biased region" description="Basic and acidic residues" evidence="7">
    <location>
        <begin position="1349"/>
        <end position="1359"/>
    </location>
</feature>
<keyword evidence="8" id="KW-1133">Transmembrane helix</keyword>
<comment type="subcellular location">
    <subcellularLocation>
        <location evidence="1">Golgi apparatus membrane</location>
        <topology evidence="1">Single-pass type II membrane protein</topology>
    </subcellularLocation>
</comment>
<keyword evidence="11" id="KW-1185">Reference proteome</keyword>
<dbReference type="GO" id="GO:0000139">
    <property type="term" value="C:Golgi membrane"/>
    <property type="evidence" value="ECO:0007669"/>
    <property type="project" value="UniProtKB-SubCell"/>
</dbReference>